<organism evidence="1">
    <name type="scientific">Caldithrix abyssi</name>
    <dbReference type="NCBI Taxonomy" id="187145"/>
    <lineage>
        <taxon>Bacteria</taxon>
        <taxon>Pseudomonadati</taxon>
        <taxon>Calditrichota</taxon>
        <taxon>Calditrichia</taxon>
        <taxon>Calditrichales</taxon>
        <taxon>Calditrichaceae</taxon>
        <taxon>Caldithrix</taxon>
    </lineage>
</organism>
<dbReference type="AlphaFoldDB" id="A0A7V4U2H1"/>
<dbReference type="InterPro" id="IPR011054">
    <property type="entry name" value="Rudment_hybrid_motif"/>
</dbReference>
<dbReference type="SUPFAM" id="SSF51246">
    <property type="entry name" value="Rudiment single hybrid motif"/>
    <property type="match status" value="1"/>
</dbReference>
<accession>A0A7V4U2H1</accession>
<name>A0A7V4U2H1_CALAY</name>
<dbReference type="EMBL" id="DRQG01000133">
    <property type="protein sequence ID" value="HGY56861.1"/>
    <property type="molecule type" value="Genomic_DNA"/>
</dbReference>
<sequence>MIVWALEWDEVIQRAKRALKDMGVYGVKTTIPYQM</sequence>
<feature type="non-terminal residue" evidence="1">
    <location>
        <position position="35"/>
    </location>
</feature>
<evidence type="ECO:0000313" key="1">
    <source>
        <dbReference type="EMBL" id="HGY56861.1"/>
    </source>
</evidence>
<protein>
    <submittedName>
        <fullName evidence="1">Uncharacterized protein</fullName>
    </submittedName>
</protein>
<reference evidence="1" key="1">
    <citation type="journal article" date="2020" name="mSystems">
        <title>Genome- and Community-Level Interaction Insights into Carbon Utilization and Element Cycling Functions of Hydrothermarchaeota in Hydrothermal Sediment.</title>
        <authorList>
            <person name="Zhou Z."/>
            <person name="Liu Y."/>
            <person name="Xu W."/>
            <person name="Pan J."/>
            <person name="Luo Z.H."/>
            <person name="Li M."/>
        </authorList>
    </citation>
    <scope>NUCLEOTIDE SEQUENCE [LARGE SCALE GENOMIC DNA]</scope>
    <source>
        <strain evidence="1">HyVt-577</strain>
    </source>
</reference>
<proteinExistence type="predicted"/>
<dbReference type="Proteomes" id="UP000885779">
    <property type="component" value="Unassembled WGS sequence"/>
</dbReference>
<comment type="caution">
    <text evidence="1">The sequence shown here is derived from an EMBL/GenBank/DDBJ whole genome shotgun (WGS) entry which is preliminary data.</text>
</comment>
<gene>
    <name evidence="1" type="ORF">ENK44_14230</name>
</gene>